<keyword evidence="2" id="KW-1185">Reference proteome</keyword>
<dbReference type="AlphaFoldDB" id="A0A409VX46"/>
<name>A0A409VX46_PSICY</name>
<gene>
    <name evidence="1" type="ORF">CVT25_003952</name>
</gene>
<organism evidence="1 2">
    <name type="scientific">Psilocybe cyanescens</name>
    <dbReference type="NCBI Taxonomy" id="93625"/>
    <lineage>
        <taxon>Eukaryota</taxon>
        <taxon>Fungi</taxon>
        <taxon>Dikarya</taxon>
        <taxon>Basidiomycota</taxon>
        <taxon>Agaricomycotina</taxon>
        <taxon>Agaricomycetes</taxon>
        <taxon>Agaricomycetidae</taxon>
        <taxon>Agaricales</taxon>
        <taxon>Agaricineae</taxon>
        <taxon>Strophariaceae</taxon>
        <taxon>Psilocybe</taxon>
    </lineage>
</organism>
<dbReference type="EMBL" id="NHYD01003887">
    <property type="protein sequence ID" value="PPQ70852.1"/>
    <property type="molecule type" value="Genomic_DNA"/>
</dbReference>
<proteinExistence type="predicted"/>
<comment type="caution">
    <text evidence="1">The sequence shown here is derived from an EMBL/GenBank/DDBJ whole genome shotgun (WGS) entry which is preliminary data.</text>
</comment>
<protein>
    <submittedName>
        <fullName evidence="1">Uncharacterized protein</fullName>
    </submittedName>
</protein>
<dbReference type="Proteomes" id="UP000283269">
    <property type="component" value="Unassembled WGS sequence"/>
</dbReference>
<accession>A0A409VX46</accession>
<sequence>MHGQSEFNFDEFIKISGNLKKSWLHLLRPSPRKHRSRLSVPVEQRVTSNSFATRAAGKSDHISHVPTSDSDIKNLLYLTV</sequence>
<dbReference type="InParanoid" id="A0A409VX46"/>
<evidence type="ECO:0000313" key="2">
    <source>
        <dbReference type="Proteomes" id="UP000283269"/>
    </source>
</evidence>
<reference evidence="1 2" key="1">
    <citation type="journal article" date="2018" name="Evol. Lett.">
        <title>Horizontal gene cluster transfer increased hallucinogenic mushroom diversity.</title>
        <authorList>
            <person name="Reynolds H.T."/>
            <person name="Vijayakumar V."/>
            <person name="Gluck-Thaler E."/>
            <person name="Korotkin H.B."/>
            <person name="Matheny P.B."/>
            <person name="Slot J.C."/>
        </authorList>
    </citation>
    <scope>NUCLEOTIDE SEQUENCE [LARGE SCALE GENOMIC DNA]</scope>
    <source>
        <strain evidence="1 2">2631</strain>
    </source>
</reference>
<evidence type="ECO:0000313" key="1">
    <source>
        <dbReference type="EMBL" id="PPQ70852.1"/>
    </source>
</evidence>